<dbReference type="OrthoDB" id="2564904at2759"/>
<reference evidence="3" key="1">
    <citation type="submission" date="2021-03" db="EMBL/GenBank/DDBJ databases">
        <title>Draft genome sequence of rust myrtle Austropuccinia psidii MF-1, a brazilian biotype.</title>
        <authorList>
            <person name="Quecine M.C."/>
            <person name="Pachon D.M.R."/>
            <person name="Bonatelli M.L."/>
            <person name="Correr F.H."/>
            <person name="Franceschini L.M."/>
            <person name="Leite T.F."/>
            <person name="Margarido G.R.A."/>
            <person name="Almeida C.A."/>
            <person name="Ferrarezi J.A."/>
            <person name="Labate C.A."/>
        </authorList>
    </citation>
    <scope>NUCLEOTIDE SEQUENCE</scope>
    <source>
        <strain evidence="3">MF-1</strain>
    </source>
</reference>
<dbReference type="Proteomes" id="UP000765509">
    <property type="component" value="Unassembled WGS sequence"/>
</dbReference>
<protein>
    <submittedName>
        <fullName evidence="3">Uncharacterized protein</fullName>
    </submittedName>
</protein>
<organism evidence="3 4">
    <name type="scientific">Austropuccinia psidii MF-1</name>
    <dbReference type="NCBI Taxonomy" id="1389203"/>
    <lineage>
        <taxon>Eukaryota</taxon>
        <taxon>Fungi</taxon>
        <taxon>Dikarya</taxon>
        <taxon>Basidiomycota</taxon>
        <taxon>Pucciniomycotina</taxon>
        <taxon>Pucciniomycetes</taxon>
        <taxon>Pucciniales</taxon>
        <taxon>Sphaerophragmiaceae</taxon>
        <taxon>Austropuccinia</taxon>
    </lineage>
</organism>
<keyword evidence="4" id="KW-1185">Reference proteome</keyword>
<feature type="region of interest" description="Disordered" evidence="1">
    <location>
        <begin position="184"/>
        <end position="207"/>
    </location>
</feature>
<dbReference type="AlphaFoldDB" id="A0A9Q3CPW3"/>
<feature type="transmembrane region" description="Helical" evidence="2">
    <location>
        <begin position="220"/>
        <end position="238"/>
    </location>
</feature>
<gene>
    <name evidence="3" type="ORF">O181_027984</name>
</gene>
<keyword evidence="2" id="KW-0472">Membrane</keyword>
<accession>A0A9Q3CPW3</accession>
<sequence>MQMTRTPSYIQIVGHIDQTTLNIQANDTGGEADPHGADHRGNPLGGVVYSSAFSKANTSGFVQVIEWNYFLGNGVFCFKACDPASPNAASLCEHVYDRIGCQYNMPADYKGINGVFQSCKGEDQLPVGVYEENGIRKVWKQPPESLGPITSVPYKPTIPLVSDCVTYTSSELFTETLPPAPTSVNPTAASVNKMSTPNTPSAQEAKNSGASLVPCLKRTIFFVLTMVTSYLVLAVGSAI</sequence>
<evidence type="ECO:0000256" key="2">
    <source>
        <dbReference type="SAM" id="Phobius"/>
    </source>
</evidence>
<keyword evidence="2" id="KW-1133">Transmembrane helix</keyword>
<evidence type="ECO:0000313" key="4">
    <source>
        <dbReference type="Proteomes" id="UP000765509"/>
    </source>
</evidence>
<dbReference type="EMBL" id="AVOT02009525">
    <property type="protein sequence ID" value="MBW0488269.1"/>
    <property type="molecule type" value="Genomic_DNA"/>
</dbReference>
<keyword evidence="2" id="KW-0812">Transmembrane</keyword>
<comment type="caution">
    <text evidence="3">The sequence shown here is derived from an EMBL/GenBank/DDBJ whole genome shotgun (WGS) entry which is preliminary data.</text>
</comment>
<proteinExistence type="predicted"/>
<evidence type="ECO:0000256" key="1">
    <source>
        <dbReference type="SAM" id="MobiDB-lite"/>
    </source>
</evidence>
<name>A0A9Q3CPW3_9BASI</name>
<evidence type="ECO:0000313" key="3">
    <source>
        <dbReference type="EMBL" id="MBW0488269.1"/>
    </source>
</evidence>